<dbReference type="EMBL" id="LAZR01005499">
    <property type="protein sequence ID" value="KKM99416.1"/>
    <property type="molecule type" value="Genomic_DNA"/>
</dbReference>
<name>A0A0F9MJL5_9ZZZZ</name>
<gene>
    <name evidence="1" type="ORF">LCGC14_1148150</name>
</gene>
<comment type="caution">
    <text evidence="1">The sequence shown here is derived from an EMBL/GenBank/DDBJ whole genome shotgun (WGS) entry which is preliminary data.</text>
</comment>
<accession>A0A0F9MJL5</accession>
<protein>
    <submittedName>
        <fullName evidence="1">Uncharacterized protein</fullName>
    </submittedName>
</protein>
<reference evidence="1" key="1">
    <citation type="journal article" date="2015" name="Nature">
        <title>Complex archaea that bridge the gap between prokaryotes and eukaryotes.</title>
        <authorList>
            <person name="Spang A."/>
            <person name="Saw J.H."/>
            <person name="Jorgensen S.L."/>
            <person name="Zaremba-Niedzwiedzka K."/>
            <person name="Martijn J."/>
            <person name="Lind A.E."/>
            <person name="van Eijk R."/>
            <person name="Schleper C."/>
            <person name="Guy L."/>
            <person name="Ettema T.J."/>
        </authorList>
    </citation>
    <scope>NUCLEOTIDE SEQUENCE</scope>
</reference>
<organism evidence="1">
    <name type="scientific">marine sediment metagenome</name>
    <dbReference type="NCBI Taxonomy" id="412755"/>
    <lineage>
        <taxon>unclassified sequences</taxon>
        <taxon>metagenomes</taxon>
        <taxon>ecological metagenomes</taxon>
    </lineage>
</organism>
<evidence type="ECO:0000313" key="1">
    <source>
        <dbReference type="EMBL" id="KKM99416.1"/>
    </source>
</evidence>
<proteinExistence type="predicted"/>
<dbReference type="AlphaFoldDB" id="A0A0F9MJL5"/>
<sequence>MTTNICRHIFEDGTECTPNTSSMHLTAALMAEVPSAHNPHPVGADCKCINGAWSCLKCRQWSMNTENQCRNCGAFRTALLEIAHYKDVIEKNEETLDAVGKVSTMELNAAAARVPLLKRIVELLKGD</sequence>